<dbReference type="Gene3D" id="3.20.20.70">
    <property type="entry name" value="Aldolase class I"/>
    <property type="match status" value="1"/>
</dbReference>
<name>A0A1M5VZ95_9RHOB</name>
<proteinExistence type="inferred from homology"/>
<dbReference type="InterPro" id="IPR013785">
    <property type="entry name" value="Aldolase_TIM"/>
</dbReference>
<keyword evidence="3" id="KW-0560">Oxidoreductase</keyword>
<dbReference type="OrthoDB" id="9784632at2"/>
<feature type="domain" description="NADH:flavin oxidoreductase/NADH oxidase N-terminal" evidence="4">
    <location>
        <begin position="4"/>
        <end position="337"/>
    </location>
</feature>
<dbReference type="SUPFAM" id="SSF51395">
    <property type="entry name" value="FMN-linked oxidoreductases"/>
    <property type="match status" value="1"/>
</dbReference>
<evidence type="ECO:0000259" key="4">
    <source>
        <dbReference type="Pfam" id="PF00724"/>
    </source>
</evidence>
<dbReference type="STRING" id="870908.SAMN04488044_3321"/>
<dbReference type="GO" id="GO:0005829">
    <property type="term" value="C:cytosol"/>
    <property type="evidence" value="ECO:0007669"/>
    <property type="project" value="UniProtKB-ARBA"/>
</dbReference>
<dbReference type="FunFam" id="3.20.20.70:FF:000059">
    <property type="entry name" value="N-ethylmaleimide reductase, FMN-linked"/>
    <property type="match status" value="1"/>
</dbReference>
<evidence type="ECO:0000313" key="5">
    <source>
        <dbReference type="EMBL" id="SHH80324.1"/>
    </source>
</evidence>
<comment type="cofactor">
    <cofactor evidence="1">
        <name>FMN</name>
        <dbReference type="ChEBI" id="CHEBI:58210"/>
    </cofactor>
</comment>
<dbReference type="PANTHER" id="PTHR22893:SF91">
    <property type="entry name" value="NADPH DEHYDROGENASE 2-RELATED"/>
    <property type="match status" value="1"/>
</dbReference>
<reference evidence="6" key="1">
    <citation type="submission" date="2016-11" db="EMBL/GenBank/DDBJ databases">
        <authorList>
            <person name="Varghese N."/>
            <person name="Submissions S."/>
        </authorList>
    </citation>
    <scope>NUCLEOTIDE SEQUENCE [LARGE SCALE GENOMIC DNA]</scope>
    <source>
        <strain evidence="6">DSM 28223</strain>
    </source>
</reference>
<dbReference type="PANTHER" id="PTHR22893">
    <property type="entry name" value="NADH OXIDOREDUCTASE-RELATED"/>
    <property type="match status" value="1"/>
</dbReference>
<evidence type="ECO:0000256" key="2">
    <source>
        <dbReference type="ARBA" id="ARBA00005979"/>
    </source>
</evidence>
<keyword evidence="6" id="KW-1185">Reference proteome</keyword>
<dbReference type="GO" id="GO:0016628">
    <property type="term" value="F:oxidoreductase activity, acting on the CH-CH group of donors, NAD or NADP as acceptor"/>
    <property type="evidence" value="ECO:0007669"/>
    <property type="project" value="UniProtKB-ARBA"/>
</dbReference>
<evidence type="ECO:0000256" key="3">
    <source>
        <dbReference type="ARBA" id="ARBA00023002"/>
    </source>
</evidence>
<organism evidence="5 6">
    <name type="scientific">Cognatishimia maritima</name>
    <dbReference type="NCBI Taxonomy" id="870908"/>
    <lineage>
        <taxon>Bacteria</taxon>
        <taxon>Pseudomonadati</taxon>
        <taxon>Pseudomonadota</taxon>
        <taxon>Alphaproteobacteria</taxon>
        <taxon>Rhodobacterales</taxon>
        <taxon>Paracoccaceae</taxon>
        <taxon>Cognatishimia</taxon>
    </lineage>
</organism>
<dbReference type="RefSeq" id="WP_072794146.1">
    <property type="nucleotide sequence ID" value="NZ_FQWM01000009.1"/>
</dbReference>
<evidence type="ECO:0000313" key="6">
    <source>
        <dbReference type="Proteomes" id="UP000184211"/>
    </source>
</evidence>
<dbReference type="Pfam" id="PF00724">
    <property type="entry name" value="Oxidored_FMN"/>
    <property type="match status" value="1"/>
</dbReference>
<dbReference type="GO" id="GO:0010181">
    <property type="term" value="F:FMN binding"/>
    <property type="evidence" value="ECO:0007669"/>
    <property type="project" value="InterPro"/>
</dbReference>
<accession>A0A1M5VZ95</accession>
<dbReference type="Proteomes" id="UP000184211">
    <property type="component" value="Unassembled WGS sequence"/>
</dbReference>
<dbReference type="EMBL" id="FQWM01000009">
    <property type="protein sequence ID" value="SHH80324.1"/>
    <property type="molecule type" value="Genomic_DNA"/>
</dbReference>
<dbReference type="AlphaFoldDB" id="A0A1M5VZ95"/>
<dbReference type="CDD" id="cd02933">
    <property type="entry name" value="OYE_like_FMN"/>
    <property type="match status" value="1"/>
</dbReference>
<evidence type="ECO:0000256" key="1">
    <source>
        <dbReference type="ARBA" id="ARBA00001917"/>
    </source>
</evidence>
<gene>
    <name evidence="5" type="ORF">SAMN04488044_3321</name>
</gene>
<sequence length="360" mass="38198">MTSNLFQPIKVGKMTLPNRVIMAPMTRGRSGADGVPTATVAEYYGQRASAGLIITEATAINARGDGWPGAPGIYNDKQQAGWSLVADAVHKNNGRIFMQIWHMGRSVLSENIDGMAPLAPSAVAAEGQIPNSQGVPTDFDVPKEMTSEEISQTVSDFVDAAQRAVDAGIDGVEIHAANNFLIDAFLRDGTNKRTDAYGGSIENRTRFLLEVVDAVAEKIGSDRVGVRFSPTNGVFGIADSNPGALFSYAASQLSSRNLAYLHLLEPLGEGEHPMKTDVPSVSHLIREAYKGVLIQNGGQTPESASALIESGQAEAVAFGVPFIANPDLVSRYQSGAELAAPNPDTFYTPGPEGYTDYAPL</sequence>
<protein>
    <submittedName>
        <fullName evidence="5">N-ethylmaleimide reductase</fullName>
    </submittedName>
</protein>
<dbReference type="InterPro" id="IPR045247">
    <property type="entry name" value="Oye-like"/>
</dbReference>
<comment type="similarity">
    <text evidence="2">Belongs to the NADH:flavin oxidoreductase/NADH oxidase family.</text>
</comment>
<dbReference type="InterPro" id="IPR001155">
    <property type="entry name" value="OxRdtase_FMN_N"/>
</dbReference>